<dbReference type="EMBL" id="CM001217">
    <property type="protein sequence ID" value="AES60968.1"/>
    <property type="molecule type" value="Genomic_DNA"/>
</dbReference>
<reference evidence="2" key="3">
    <citation type="submission" date="2015-04" db="UniProtKB">
        <authorList>
            <consortium name="EnsemblPlants"/>
        </authorList>
    </citation>
    <scope>IDENTIFICATION</scope>
    <source>
        <strain evidence="2">cv. Jemalong A17</strain>
    </source>
</reference>
<evidence type="ECO:0000313" key="3">
    <source>
        <dbReference type="Proteomes" id="UP000002051"/>
    </source>
</evidence>
<dbReference type="EnsemblPlants" id="AES60968">
    <property type="protein sequence ID" value="AES60968"/>
    <property type="gene ID" value="MTR_1g072920"/>
</dbReference>
<protein>
    <submittedName>
        <fullName evidence="1 2">Uncharacterized protein</fullName>
    </submittedName>
</protein>
<organism evidence="1 3">
    <name type="scientific">Medicago truncatula</name>
    <name type="common">Barrel medic</name>
    <name type="synonym">Medicago tribuloides</name>
    <dbReference type="NCBI Taxonomy" id="3880"/>
    <lineage>
        <taxon>Eukaryota</taxon>
        <taxon>Viridiplantae</taxon>
        <taxon>Streptophyta</taxon>
        <taxon>Embryophyta</taxon>
        <taxon>Tracheophyta</taxon>
        <taxon>Spermatophyta</taxon>
        <taxon>Magnoliopsida</taxon>
        <taxon>eudicotyledons</taxon>
        <taxon>Gunneridae</taxon>
        <taxon>Pentapetalae</taxon>
        <taxon>rosids</taxon>
        <taxon>fabids</taxon>
        <taxon>Fabales</taxon>
        <taxon>Fabaceae</taxon>
        <taxon>Papilionoideae</taxon>
        <taxon>50 kb inversion clade</taxon>
        <taxon>NPAAA clade</taxon>
        <taxon>Hologalegina</taxon>
        <taxon>IRL clade</taxon>
        <taxon>Trifolieae</taxon>
        <taxon>Medicago</taxon>
    </lineage>
</organism>
<gene>
    <name evidence="1" type="ordered locus">MTR_1g072920</name>
</gene>
<dbReference type="PaxDb" id="3880-AES60968"/>
<accession>G7I2N0</accession>
<proteinExistence type="predicted"/>
<reference evidence="1 3" key="2">
    <citation type="journal article" date="2014" name="BMC Genomics">
        <title>An improved genome release (version Mt4.0) for the model legume Medicago truncatula.</title>
        <authorList>
            <person name="Tang H."/>
            <person name="Krishnakumar V."/>
            <person name="Bidwell S."/>
            <person name="Rosen B."/>
            <person name="Chan A."/>
            <person name="Zhou S."/>
            <person name="Gentzbittel L."/>
            <person name="Childs K.L."/>
            <person name="Yandell M."/>
            <person name="Gundlach H."/>
            <person name="Mayer K.F."/>
            <person name="Schwartz D.C."/>
            <person name="Town C.D."/>
        </authorList>
    </citation>
    <scope>GENOME REANNOTATION</scope>
    <source>
        <strain evidence="2 3">cv. Jemalong A17</strain>
    </source>
</reference>
<dbReference type="Proteomes" id="UP000002051">
    <property type="component" value="Unassembled WGS sequence"/>
</dbReference>
<name>G7I2N0_MEDTR</name>
<keyword evidence="3" id="KW-1185">Reference proteome</keyword>
<dbReference type="AlphaFoldDB" id="G7I2N0"/>
<reference evidence="1 3" key="1">
    <citation type="journal article" date="2011" name="Nature">
        <title>The Medicago genome provides insight into the evolution of rhizobial symbioses.</title>
        <authorList>
            <person name="Young N.D."/>
            <person name="Debelle F."/>
            <person name="Oldroyd G.E."/>
            <person name="Geurts R."/>
            <person name="Cannon S.B."/>
            <person name="Udvardi M.K."/>
            <person name="Benedito V.A."/>
            <person name="Mayer K.F."/>
            <person name="Gouzy J."/>
            <person name="Schoof H."/>
            <person name="Van de Peer Y."/>
            <person name="Proost S."/>
            <person name="Cook D.R."/>
            <person name="Meyers B.C."/>
            <person name="Spannagl M."/>
            <person name="Cheung F."/>
            <person name="De Mita S."/>
            <person name="Krishnakumar V."/>
            <person name="Gundlach H."/>
            <person name="Zhou S."/>
            <person name="Mudge J."/>
            <person name="Bharti A.K."/>
            <person name="Murray J.D."/>
            <person name="Naoumkina M.A."/>
            <person name="Rosen B."/>
            <person name="Silverstein K.A."/>
            <person name="Tang H."/>
            <person name="Rombauts S."/>
            <person name="Zhao P.X."/>
            <person name="Zhou P."/>
            <person name="Barbe V."/>
            <person name="Bardou P."/>
            <person name="Bechner M."/>
            <person name="Bellec A."/>
            <person name="Berger A."/>
            <person name="Berges H."/>
            <person name="Bidwell S."/>
            <person name="Bisseling T."/>
            <person name="Choisne N."/>
            <person name="Couloux A."/>
            <person name="Denny R."/>
            <person name="Deshpande S."/>
            <person name="Dai X."/>
            <person name="Doyle J.J."/>
            <person name="Dudez A.M."/>
            <person name="Farmer A.D."/>
            <person name="Fouteau S."/>
            <person name="Franken C."/>
            <person name="Gibelin C."/>
            <person name="Gish J."/>
            <person name="Goldstein S."/>
            <person name="Gonzalez A.J."/>
            <person name="Green P.J."/>
            <person name="Hallab A."/>
            <person name="Hartog M."/>
            <person name="Hua A."/>
            <person name="Humphray S.J."/>
            <person name="Jeong D.H."/>
            <person name="Jing Y."/>
            <person name="Jocker A."/>
            <person name="Kenton S.M."/>
            <person name="Kim D.J."/>
            <person name="Klee K."/>
            <person name="Lai H."/>
            <person name="Lang C."/>
            <person name="Lin S."/>
            <person name="Macmil S.L."/>
            <person name="Magdelenat G."/>
            <person name="Matthews L."/>
            <person name="McCorrison J."/>
            <person name="Monaghan E.L."/>
            <person name="Mun J.H."/>
            <person name="Najar F.Z."/>
            <person name="Nicholson C."/>
            <person name="Noirot C."/>
            <person name="O'Bleness M."/>
            <person name="Paule C.R."/>
            <person name="Poulain J."/>
            <person name="Prion F."/>
            <person name="Qin B."/>
            <person name="Qu C."/>
            <person name="Retzel E.F."/>
            <person name="Riddle C."/>
            <person name="Sallet E."/>
            <person name="Samain S."/>
            <person name="Samson N."/>
            <person name="Sanders I."/>
            <person name="Saurat O."/>
            <person name="Scarpelli C."/>
            <person name="Schiex T."/>
            <person name="Segurens B."/>
            <person name="Severin A.J."/>
            <person name="Sherrier D.J."/>
            <person name="Shi R."/>
            <person name="Sims S."/>
            <person name="Singer S.R."/>
            <person name="Sinharoy S."/>
            <person name="Sterck L."/>
            <person name="Viollet A."/>
            <person name="Wang B.B."/>
            <person name="Wang K."/>
            <person name="Wang M."/>
            <person name="Wang X."/>
            <person name="Warfsmann J."/>
            <person name="Weissenbach J."/>
            <person name="White D.D."/>
            <person name="White J.D."/>
            <person name="Wiley G.B."/>
            <person name="Wincker P."/>
            <person name="Xing Y."/>
            <person name="Yang L."/>
            <person name="Yao Z."/>
            <person name="Ying F."/>
            <person name="Zhai J."/>
            <person name="Zhou L."/>
            <person name="Zuber A."/>
            <person name="Denarie J."/>
            <person name="Dixon R.A."/>
            <person name="May G.D."/>
            <person name="Schwartz D.C."/>
            <person name="Rogers J."/>
            <person name="Quetier F."/>
            <person name="Town C.D."/>
            <person name="Roe B.A."/>
        </authorList>
    </citation>
    <scope>NUCLEOTIDE SEQUENCE [LARGE SCALE GENOMIC DNA]</scope>
    <source>
        <strain evidence="1">A17</strain>
        <strain evidence="2 3">cv. Jemalong A17</strain>
    </source>
</reference>
<dbReference type="HOGENOM" id="CLU_2458144_0_0_1"/>
<evidence type="ECO:0000313" key="1">
    <source>
        <dbReference type="EMBL" id="AES60968.1"/>
    </source>
</evidence>
<evidence type="ECO:0000313" key="2">
    <source>
        <dbReference type="EnsemblPlants" id="AES60968"/>
    </source>
</evidence>
<sequence length="89" mass="10631">MSVYLTKGRKWSYWPYHILIFEIFPYRRIIAVSYTYRISYSGFTHTHTHIHTHTRAVLPPQLHGHTTVLTTRKLTFSDSQISSLYDKFL</sequence>